<dbReference type="EMBL" id="BABT02000165">
    <property type="protein sequence ID" value="GAA98970.1"/>
    <property type="molecule type" value="Genomic_DNA"/>
</dbReference>
<feature type="region of interest" description="Disordered" evidence="1">
    <location>
        <begin position="438"/>
        <end position="464"/>
    </location>
</feature>
<dbReference type="STRING" id="764103.G7E810"/>
<keyword evidence="3" id="KW-1185">Reference proteome</keyword>
<dbReference type="PANTHER" id="PTHR11081:SF75">
    <property type="entry name" value="ENDONUCLEASE, PUTATIVE (AFU_ORTHOLOGUE AFUA_3G13260)-RELATED"/>
    <property type="match status" value="1"/>
</dbReference>
<gene>
    <name evidence="2" type="primary">Mo05658</name>
    <name evidence="2" type="ORF">E5Q_05658</name>
</gene>
<evidence type="ECO:0008006" key="4">
    <source>
        <dbReference type="Google" id="ProtNLM"/>
    </source>
</evidence>
<comment type="caution">
    <text evidence="2">The sequence shown here is derived from an EMBL/GenBank/DDBJ whole genome shotgun (WGS) entry which is preliminary data.</text>
</comment>
<reference evidence="2 3" key="2">
    <citation type="journal article" date="2012" name="Open Biol.">
        <title>Characteristics of nucleosomes and linker DNA regions on the genome of the basidiomycete Mixia osmundae revealed by mono- and dinucleosome mapping.</title>
        <authorList>
            <person name="Nishida H."/>
            <person name="Kondo S."/>
            <person name="Matsumoto T."/>
            <person name="Suzuki Y."/>
            <person name="Yoshikawa H."/>
            <person name="Taylor T.D."/>
            <person name="Sugiyama J."/>
        </authorList>
    </citation>
    <scope>NUCLEOTIDE SEQUENCE [LARGE SCALE GENOMIC DNA]</scope>
    <source>
        <strain evidence="3">CBS 9802 / IAM 14324 / JCM 22182 / KY 12970</strain>
    </source>
</reference>
<proteinExistence type="predicted"/>
<dbReference type="InterPro" id="IPR006084">
    <property type="entry name" value="XPG/Rad2"/>
</dbReference>
<accession>G7E810</accession>
<name>G7E810_MIXOS</name>
<organism evidence="2 3">
    <name type="scientific">Mixia osmundae (strain CBS 9802 / IAM 14324 / JCM 22182 / KY 12970)</name>
    <dbReference type="NCBI Taxonomy" id="764103"/>
    <lineage>
        <taxon>Eukaryota</taxon>
        <taxon>Fungi</taxon>
        <taxon>Dikarya</taxon>
        <taxon>Basidiomycota</taxon>
        <taxon>Pucciniomycotina</taxon>
        <taxon>Mixiomycetes</taxon>
        <taxon>Mixiales</taxon>
        <taxon>Mixiaceae</taxon>
        <taxon>Mixia</taxon>
    </lineage>
</organism>
<dbReference type="HOGENOM" id="CLU_568675_0_0_1"/>
<protein>
    <recommendedName>
        <fullName evidence="4">XPG-I domain-containing protein</fullName>
    </recommendedName>
</protein>
<dbReference type="SUPFAM" id="SSF88723">
    <property type="entry name" value="PIN domain-like"/>
    <property type="match status" value="1"/>
</dbReference>
<dbReference type="OrthoDB" id="2148513at2759"/>
<dbReference type="GO" id="GO:0017108">
    <property type="term" value="F:5'-flap endonuclease activity"/>
    <property type="evidence" value="ECO:0007669"/>
    <property type="project" value="TreeGrafter"/>
</dbReference>
<dbReference type="InterPro" id="IPR029060">
    <property type="entry name" value="PIN-like_dom_sf"/>
</dbReference>
<dbReference type="Proteomes" id="UP000009131">
    <property type="component" value="Unassembled WGS sequence"/>
</dbReference>
<dbReference type="PRINTS" id="PR00853">
    <property type="entry name" value="XPGRADSUPER"/>
</dbReference>
<evidence type="ECO:0000256" key="1">
    <source>
        <dbReference type="SAM" id="MobiDB-lite"/>
    </source>
</evidence>
<dbReference type="RefSeq" id="XP_014567127.1">
    <property type="nucleotide sequence ID" value="XM_014711641.1"/>
</dbReference>
<dbReference type="AlphaFoldDB" id="G7E810"/>
<feature type="compositionally biased region" description="Polar residues" evidence="1">
    <location>
        <begin position="450"/>
        <end position="461"/>
    </location>
</feature>
<dbReference type="InParanoid" id="G7E810"/>
<sequence length="480" mass="53925">MGVRLLWQACDAKKKSRSLLKLGEESYRCTQRSIKIGIDTSCWLIEALHQSDDADEAMLKLHARLLTLLKAPFQPLFVLDGPQRPKVKRGHQVAGYSIALQDRFLKLLDIYGMTALKAKGEAEVALIQLAIYEVIDMILTTDSDALLLGLPLDGDPPLSSDVVIVRDSFALDFYQTDKPAFSTYVERAKDWLRLPQDIYSAKLVADIFSNRIAATIFAAITGGDFARGLAHDLGKRDVPFCVDLANSIAQNYRSQLKDTQERNTQSISGGELLARTRTLDMIREAIVVALERRHGISVRAFSEEATSPLRPDIQQLYLLPVFSPEADIEAARKSLEWPYVPLTSSIISNIEELLGDAKRYAVVFERSVKDVVIAATAHAILRIRIVRAQARQSLPQPQRELIFRKSLDREELVYIREEAATSSRSCNILLRRQADLPRDSRSIPSRRLSGASQKNNRQYMSPSIDLQKPNQISTCLYNNC</sequence>
<evidence type="ECO:0000313" key="2">
    <source>
        <dbReference type="EMBL" id="GAA98970.1"/>
    </source>
</evidence>
<dbReference type="PANTHER" id="PTHR11081">
    <property type="entry name" value="FLAP ENDONUCLEASE FAMILY MEMBER"/>
    <property type="match status" value="1"/>
</dbReference>
<evidence type="ECO:0000313" key="3">
    <source>
        <dbReference type="Proteomes" id="UP000009131"/>
    </source>
</evidence>
<reference evidence="2 3" key="1">
    <citation type="journal article" date="2011" name="J. Gen. Appl. Microbiol.">
        <title>Draft genome sequencing of the enigmatic basidiomycete Mixia osmundae.</title>
        <authorList>
            <person name="Nishida H."/>
            <person name="Nagatsuka Y."/>
            <person name="Sugiyama J."/>
        </authorList>
    </citation>
    <scope>NUCLEOTIDE SEQUENCE [LARGE SCALE GENOMIC DNA]</scope>
    <source>
        <strain evidence="3">CBS 9802 / IAM 14324 / JCM 22182 / KY 12970</strain>
    </source>
</reference>
<dbReference type="Gene3D" id="3.40.50.1010">
    <property type="entry name" value="5'-nuclease"/>
    <property type="match status" value="2"/>
</dbReference>